<feature type="signal peptide" evidence="7">
    <location>
        <begin position="1"/>
        <end position="19"/>
    </location>
</feature>
<dbReference type="PANTHER" id="PTHR12872">
    <property type="entry name" value="ALPHA-N-ACETYLGLUCOSAMINIDASE"/>
    <property type="match status" value="1"/>
</dbReference>
<organism evidence="9 10">
    <name type="scientific">Thomasclavelia cocleata</name>
    <dbReference type="NCBI Taxonomy" id="69824"/>
    <lineage>
        <taxon>Bacteria</taxon>
        <taxon>Bacillati</taxon>
        <taxon>Bacillota</taxon>
        <taxon>Erysipelotrichia</taxon>
        <taxon>Erysipelotrichales</taxon>
        <taxon>Coprobacillaceae</taxon>
        <taxon>Thomasclavelia</taxon>
    </lineage>
</organism>
<accession>A0A1I0GF36</accession>
<dbReference type="Pfam" id="PF05089">
    <property type="entry name" value="NAGLU"/>
    <property type="match status" value="1"/>
</dbReference>
<dbReference type="GO" id="GO:0005975">
    <property type="term" value="P:carbohydrate metabolic process"/>
    <property type="evidence" value="ECO:0007669"/>
    <property type="project" value="UniProtKB-ARBA"/>
</dbReference>
<dbReference type="Gene3D" id="1.20.1270.70">
    <property type="entry name" value="Designed single chain three-helix bundle"/>
    <property type="match status" value="2"/>
</dbReference>
<keyword evidence="4" id="KW-0378">Hydrolase</keyword>
<dbReference type="Gene3D" id="1.20.1270.90">
    <property type="entry name" value="AF1782-like"/>
    <property type="match status" value="2"/>
</dbReference>
<feature type="domain" description="F5/8 type C" evidence="8">
    <location>
        <begin position="552"/>
        <end position="694"/>
    </location>
</feature>
<dbReference type="InterPro" id="IPR000421">
    <property type="entry name" value="FA58C"/>
</dbReference>
<dbReference type="InterPro" id="IPR008979">
    <property type="entry name" value="Galactose-bd-like_sf"/>
</dbReference>
<dbReference type="InterPro" id="IPR024240">
    <property type="entry name" value="NAGLU_N"/>
</dbReference>
<evidence type="ECO:0000256" key="7">
    <source>
        <dbReference type="SAM" id="SignalP"/>
    </source>
</evidence>
<dbReference type="EMBL" id="FOIN01000029">
    <property type="protein sequence ID" value="SET69454.1"/>
    <property type="molecule type" value="Genomic_DNA"/>
</dbReference>
<dbReference type="Gene3D" id="3.30.379.10">
    <property type="entry name" value="Chitobiase/beta-hexosaminidase domain 2-like"/>
    <property type="match status" value="1"/>
</dbReference>
<dbReference type="InterPro" id="IPR024733">
    <property type="entry name" value="NAGLU_tim-barrel"/>
</dbReference>
<dbReference type="Proteomes" id="UP000198558">
    <property type="component" value="Unassembled WGS sequence"/>
</dbReference>
<dbReference type="GO" id="GO:0005576">
    <property type="term" value="C:extracellular region"/>
    <property type="evidence" value="ECO:0007669"/>
    <property type="project" value="UniProtKB-SubCell"/>
</dbReference>
<dbReference type="Pfam" id="PF24517">
    <property type="entry name" value="CBM96"/>
    <property type="match status" value="2"/>
</dbReference>
<dbReference type="InterPro" id="IPR029018">
    <property type="entry name" value="Hex-like_dom2"/>
</dbReference>
<evidence type="ECO:0000256" key="2">
    <source>
        <dbReference type="ARBA" id="ARBA00022525"/>
    </source>
</evidence>
<feature type="coiled-coil region" evidence="5">
    <location>
        <begin position="487"/>
        <end position="514"/>
    </location>
</feature>
<comment type="subcellular location">
    <subcellularLocation>
        <location evidence="1">Secreted</location>
    </subcellularLocation>
</comment>
<protein>
    <submittedName>
        <fullName evidence="9">F5/8 type C domain-containing protein</fullName>
    </submittedName>
</protein>
<dbReference type="Pfam" id="PF07554">
    <property type="entry name" value="FIVAR"/>
    <property type="match status" value="4"/>
</dbReference>
<keyword evidence="6" id="KW-1133">Transmembrane helix</keyword>
<dbReference type="Gene3D" id="3.20.20.80">
    <property type="entry name" value="Glycosidases"/>
    <property type="match status" value="1"/>
</dbReference>
<keyword evidence="10" id="KW-1185">Reference proteome</keyword>
<evidence type="ECO:0000313" key="10">
    <source>
        <dbReference type="Proteomes" id="UP000198558"/>
    </source>
</evidence>
<proteinExistence type="predicted"/>
<evidence type="ECO:0000256" key="5">
    <source>
        <dbReference type="SAM" id="Coils"/>
    </source>
</evidence>
<dbReference type="Pfam" id="PF12972">
    <property type="entry name" value="NAGLU_C"/>
    <property type="match status" value="1"/>
</dbReference>
<dbReference type="GeneID" id="78288985"/>
<keyword evidence="2" id="KW-0964">Secreted</keyword>
<evidence type="ECO:0000259" key="8">
    <source>
        <dbReference type="PROSITE" id="PS50022"/>
    </source>
</evidence>
<keyword evidence="6" id="KW-0812">Transmembrane</keyword>
<evidence type="ECO:0000256" key="1">
    <source>
        <dbReference type="ARBA" id="ARBA00004613"/>
    </source>
</evidence>
<dbReference type="PANTHER" id="PTHR12872:SF1">
    <property type="entry name" value="ALPHA-N-ACETYLGLUCOSAMINIDASE"/>
    <property type="match status" value="1"/>
</dbReference>
<evidence type="ECO:0000256" key="3">
    <source>
        <dbReference type="ARBA" id="ARBA00022729"/>
    </source>
</evidence>
<dbReference type="InterPro" id="IPR007781">
    <property type="entry name" value="NAGLU"/>
</dbReference>
<keyword evidence="3 7" id="KW-0732">Signal</keyword>
<dbReference type="Pfam" id="PF12971">
    <property type="entry name" value="NAGLU_N"/>
    <property type="match status" value="1"/>
</dbReference>
<dbReference type="RefSeq" id="WP_092355218.1">
    <property type="nucleotide sequence ID" value="NZ_FOIN01000029.1"/>
</dbReference>
<dbReference type="Gene3D" id="1.20.120.670">
    <property type="entry name" value="N-acetyl-b-d-glucoasminidase"/>
    <property type="match status" value="1"/>
</dbReference>
<name>A0A1I0GF36_9FIRM</name>
<sequence length="2108" mass="238327">MKKLLKGILVLAIILSTFASGINYAKAVTDDELVYLVSEDAYIRSGNNANKNYNYENITQAHGDQYTGKNYKVINTKYYPDGSKIMSVMKLRLPSLEEVTQNELDTYEFEFNIFKNPDYNKSEQTYHFYYTDEVNWSETSLTWNNKPSSIGTGDVLFDFTIPQGMEYESKNDDEKRIRIDVTEKINSLIQQGVPTITVYTDGMLRADTSLMIHSKESGDGTRGAKLIASNSNYDRNKLEQLIEECNAIEKGNYNQASYDSLKDSLDYAKDILANGTIDELKNAYASLLLAKDSLIAEYPVLEDGFIRSDKKTTVYNYENITQAHGSQYVGKDYKVINSKYYPNGNEIIGVMKFALPSLDEVTNSNFDTIKLNFNMFKNPGFEKGNQTYHFYYTDEVNWSETSLTWNNRPESIKHDSSNLLGDFVINQGEEYEIKNDLQKAVSIDISEKIIKLIEAGTKEITVFVCAENKLDTSIMFHSKESGDGTLKAKINASYKNYREQLKNLITQCKELDTSNYTEESLAHLNEVLNEVEEVCISGTALQTHVAYDQLLKAKEALVLMQDPEDVGNIAYQKPTRSNLSKTLSDQVTDGDTSTYWSGLFYPSYVDIDLMDTYALTKLKIYVPEGKNCWYTIYGSNDGSTFNRLYQKHNDSLATTDGDEIIFDTPQSYRIVRVYIEYNQGDDKAYLAEVKAYGTVIKSNTDSLKTGTLEEILDVTSYAQSKYAAVITKEETIENVYGIIDRTIGSEYRDWFSFELVDDDSINDWYEISDKEGKIHIRGNEGLSLTTGLNYYYKNYLNVHISEQTMQVKMPNELVKVNKTVKNNTPYQVRYAYNYCTLSYTFAFFGEEQWQRENDWLALNGVNVVLDLAGQEATWIKFLMNFGYSFDDAKDWLSGPAYYAWQFMDNMESFGGPVPDGYVKDRLELARSTQRWKNSLGMQTILQGYAGMVPTNFSEYQPDVKIIKQGNWNGFSRPDMIATDSKEYDEYAKLFYEAQEFVYGATSDYYAVDPFHEGGIRPSGLGDATIATEVLESMLDYDQDAIWVVQGWQSNPTNELLKGMKDNREDHVLIVDLIKYPISDWTKYDRTSYGSTKLDAKEFNGTSWAWGLLANFGGNPSMHGQMEVMVNDIMEARKNSSHMVGLGIISEAQYDNPVMYDLIFDLAWASDDFDLNTWLNSYIERRYGGTSQNAKMAWQIMKEANYDHGVRYTNELFGMKSKAPQDYKVQNIPYGGDKLESALRLLIRDFDKFKDSECYLYDLSEIMRQQVSNYAVLKYNDVLSAKNSDDLEAFKKYKEEFLKAFEILNEVESTQKEQLGGEWIGKAQDIASNYDDFAMDSFTMNAKALITSWGSRSGHRSLKDYGWRNYEGIFKDIYTNIWQDYLNRVEDNMEKGTPLNNIDKNGYFDLYWKWNMANQEYTRDAKDSPEEVYDILNKVLENCTISGDIDANIGNVAIEGIVKDSNVIKAKAGAINDGDVSTVYIAKAKGEKAPEIILDLIGIFQLSEIDVIMSDSNTYDVWVSEDGTNWDKVGQGLDKETKFDVQGSIRYIKVVGINNEMALSISEIRAYGERVLPTLDQLKGLVRFGNDINTSGNEQSKISYFENTLKVAVEAINNVAAPDEINTVYWNLYDAIIDLNLSGVFNLAVNKTVTAHNDPSGNSKRLVDNNLSSSWDAGRLSLTGVPYEDKITPAWAIVDLGQEYQINKIEISFGSNVWHHYTVYGSIDGKEWFEIGAKATNNLPNDGEDIYELENIFAHYIKLEITNVQLESSGKRTPVKVNELIVMGQVKEPLDTEKLQQLVNIAKDINLEEYQDGQTKDTFVEAYTKACKLLSEAVTQDEIDTAVTNLQNAIDNLVVKENVNKAGLKIAIDMAESASLENIVPVVVEEFNAALQNAQTVYANASATQADVDNAFTRLANVMHMLEFFKGDKTALQKMVDQIANLTASEYIESTWNAMTPVLEKAEGVLSNENAMQEEVDEVYSELVKAFVNLRLKPNKDLLSGLIKKANGLNRANYSEASLKVVDVEVEKANVVLNNPEATKEEVETAVSALTKAMAGLIANPVNTNVSEVKPGDTIAIKTGDDSIIGITSGLMMISLIALIFISKKAYKE</sequence>
<dbReference type="InterPro" id="IPR055372">
    <property type="entry name" value="CBM96"/>
</dbReference>
<feature type="domain" description="F5/8 type C" evidence="8">
    <location>
        <begin position="1627"/>
        <end position="1784"/>
    </location>
</feature>
<dbReference type="GO" id="GO:0016787">
    <property type="term" value="F:hydrolase activity"/>
    <property type="evidence" value="ECO:0007669"/>
    <property type="project" value="UniProtKB-KW"/>
</dbReference>
<dbReference type="Gene3D" id="2.60.120.260">
    <property type="entry name" value="Galactose-binding domain-like"/>
    <property type="match status" value="3"/>
</dbReference>
<evidence type="ECO:0000313" key="9">
    <source>
        <dbReference type="EMBL" id="SET69454.1"/>
    </source>
</evidence>
<dbReference type="NCBIfam" id="NF033679">
    <property type="entry name" value="DNRLRE_dom"/>
    <property type="match status" value="2"/>
</dbReference>
<dbReference type="OrthoDB" id="179563at2"/>
<keyword evidence="6" id="KW-0472">Membrane</keyword>
<dbReference type="PROSITE" id="PS50022">
    <property type="entry name" value="FA58C_3"/>
    <property type="match status" value="3"/>
</dbReference>
<dbReference type="InterPro" id="IPR024732">
    <property type="entry name" value="NAGLU_C"/>
</dbReference>
<dbReference type="Pfam" id="PF00754">
    <property type="entry name" value="F5_F8_type_C"/>
    <property type="match status" value="2"/>
</dbReference>
<evidence type="ECO:0000256" key="6">
    <source>
        <dbReference type="SAM" id="Phobius"/>
    </source>
</evidence>
<keyword evidence="5" id="KW-0175">Coiled coil</keyword>
<reference evidence="10" key="1">
    <citation type="submission" date="2016-10" db="EMBL/GenBank/DDBJ databases">
        <authorList>
            <person name="Varghese N."/>
            <person name="Submissions S."/>
        </authorList>
    </citation>
    <scope>NUCLEOTIDE SEQUENCE [LARGE SCALE GENOMIC DNA]</scope>
    <source>
        <strain evidence="10">DSM 1551</strain>
    </source>
</reference>
<gene>
    <name evidence="9" type="ORF">SAMN04489758_1291</name>
</gene>
<dbReference type="SUPFAM" id="SSF49785">
    <property type="entry name" value="Galactose-binding domain-like"/>
    <property type="match status" value="3"/>
</dbReference>
<feature type="transmembrane region" description="Helical" evidence="6">
    <location>
        <begin position="2083"/>
        <end position="2101"/>
    </location>
</feature>
<feature type="domain" description="F5/8 type C" evidence="8">
    <location>
        <begin position="1438"/>
        <end position="1568"/>
    </location>
</feature>
<evidence type="ECO:0000256" key="4">
    <source>
        <dbReference type="ARBA" id="ARBA00022801"/>
    </source>
</evidence>
<feature type="chain" id="PRO_5039178465" evidence="7">
    <location>
        <begin position="20"/>
        <end position="2108"/>
    </location>
</feature>